<evidence type="ECO:0000313" key="4">
    <source>
        <dbReference type="Proteomes" id="UP001214638"/>
    </source>
</evidence>
<dbReference type="EMBL" id="JALLKP010000001">
    <property type="protein sequence ID" value="KAK2197177.1"/>
    <property type="molecule type" value="Genomic_DNA"/>
</dbReference>
<protein>
    <submittedName>
        <fullName evidence="3">Bifunctional Actin family/ATPase</fullName>
    </submittedName>
</protein>
<accession>A0AAD9PML1</accession>
<dbReference type="PANTHER" id="PTHR11937">
    <property type="entry name" value="ACTIN"/>
    <property type="match status" value="1"/>
</dbReference>
<proteinExistence type="inferred from homology"/>
<evidence type="ECO:0000256" key="2">
    <source>
        <dbReference type="RuleBase" id="RU000487"/>
    </source>
</evidence>
<dbReference type="Pfam" id="PF00022">
    <property type="entry name" value="Actin"/>
    <property type="match status" value="1"/>
</dbReference>
<gene>
    <name evidence="3" type="ORF">BdWA1_000176</name>
</gene>
<dbReference type="RefSeq" id="XP_067804019.1">
    <property type="nucleotide sequence ID" value="XM_067945228.1"/>
</dbReference>
<reference evidence="3" key="1">
    <citation type="journal article" date="2023" name="Nat. Microbiol.">
        <title>Babesia duncani multi-omics identifies virulence factors and drug targets.</title>
        <authorList>
            <person name="Singh P."/>
            <person name="Lonardi S."/>
            <person name="Liang Q."/>
            <person name="Vydyam P."/>
            <person name="Khabirova E."/>
            <person name="Fang T."/>
            <person name="Gihaz S."/>
            <person name="Thekkiniath J."/>
            <person name="Munshi M."/>
            <person name="Abel S."/>
            <person name="Ciampossin L."/>
            <person name="Batugedara G."/>
            <person name="Gupta M."/>
            <person name="Lu X.M."/>
            <person name="Lenz T."/>
            <person name="Chakravarty S."/>
            <person name="Cornillot E."/>
            <person name="Hu Y."/>
            <person name="Ma W."/>
            <person name="Gonzalez L.M."/>
            <person name="Sanchez S."/>
            <person name="Estrada K."/>
            <person name="Sanchez-Flores A."/>
            <person name="Montero E."/>
            <person name="Harb O.S."/>
            <person name="Le Roch K.G."/>
            <person name="Mamoun C.B."/>
        </authorList>
    </citation>
    <scope>NUCLEOTIDE SEQUENCE</scope>
    <source>
        <strain evidence="3">WA1</strain>
    </source>
</reference>
<comment type="similarity">
    <text evidence="2">Belongs to the actin family.</text>
</comment>
<evidence type="ECO:0000256" key="1">
    <source>
        <dbReference type="ARBA" id="ARBA00049360"/>
    </source>
</evidence>
<name>A0AAD9PML1_9APIC</name>
<dbReference type="Gene3D" id="3.30.420.40">
    <property type="match status" value="3"/>
</dbReference>
<dbReference type="GeneID" id="94334474"/>
<comment type="catalytic activity">
    <reaction evidence="1">
        <text>ATP + H2O = ADP + phosphate + H(+)</text>
        <dbReference type="Rhea" id="RHEA:13065"/>
        <dbReference type="ChEBI" id="CHEBI:15377"/>
        <dbReference type="ChEBI" id="CHEBI:15378"/>
        <dbReference type="ChEBI" id="CHEBI:30616"/>
        <dbReference type="ChEBI" id="CHEBI:43474"/>
        <dbReference type="ChEBI" id="CHEBI:456216"/>
    </reaction>
</comment>
<dbReference type="SUPFAM" id="SSF53067">
    <property type="entry name" value="Actin-like ATPase domain"/>
    <property type="match status" value="2"/>
</dbReference>
<comment type="caution">
    <text evidence="3">The sequence shown here is derived from an EMBL/GenBank/DDBJ whole genome shotgun (WGS) entry which is preliminary data.</text>
</comment>
<keyword evidence="4" id="KW-1185">Reference proteome</keyword>
<sequence length="522" mass="58251">MPSNPKLKSLPNPTVGALVLDIGHSTLRAGHSEDAIPTQVWPSVVGVGEDFDIFPVCANPHSRYLRADYIKYSDTPTSPIVYNGKSYIRAVTGSFGSSRISDRRILQSLKIAKDRLNLYDIPLLSGAHWNNQDCWDTMNCNLMYNRQEPIKDLDSLTILNVVKGLNRYTNLASGLEELARGRPVLLVESNTSSMESRIYQCEQLFENLRVPGIYFGHGSQLAAYASGLSSSIIIDVGSATTSLCVMINDEVFAYKEYNVGGDVVDIIFLNLLHGIDEHHYDQIVCHPDYLLSRRPFPGIKQNKNALVSAIANRRYSRSMDAKLYSLHEGLRDFKESVLKISQTRRTDDKFTKTAYPNATFKLPDNMHLDLQYSSGHNYILSSAGEVLFEPQLVEGLHPIELGDFRGIPSAFHEIIQSNSIYRNDVFSQILVVGGGANLGGLQQRLVHELGKFTEMSPHDSVIGGAKFKIIPIGNKTQRRHASWIGGSILSNFVTLHECWISLQEYEEHGGNICNRKTSQIFG</sequence>
<organism evidence="3 4">
    <name type="scientific">Babesia duncani</name>
    <dbReference type="NCBI Taxonomy" id="323732"/>
    <lineage>
        <taxon>Eukaryota</taxon>
        <taxon>Sar</taxon>
        <taxon>Alveolata</taxon>
        <taxon>Apicomplexa</taxon>
        <taxon>Aconoidasida</taxon>
        <taxon>Piroplasmida</taxon>
        <taxon>Babesiidae</taxon>
        <taxon>Babesia</taxon>
    </lineage>
</organism>
<dbReference type="KEGG" id="bdw:94334474"/>
<dbReference type="InterPro" id="IPR043129">
    <property type="entry name" value="ATPase_NBD"/>
</dbReference>
<dbReference type="SMART" id="SM00268">
    <property type="entry name" value="ACTIN"/>
    <property type="match status" value="1"/>
</dbReference>
<dbReference type="AlphaFoldDB" id="A0AAD9PML1"/>
<evidence type="ECO:0000313" key="3">
    <source>
        <dbReference type="EMBL" id="KAK2197177.1"/>
    </source>
</evidence>
<dbReference type="Proteomes" id="UP001214638">
    <property type="component" value="Unassembled WGS sequence"/>
</dbReference>
<dbReference type="InterPro" id="IPR004000">
    <property type="entry name" value="Actin"/>
</dbReference>